<evidence type="ECO:0000313" key="18">
    <source>
        <dbReference type="EMBL" id="OUM84851.1"/>
    </source>
</evidence>
<comment type="similarity">
    <text evidence="3 15">Belongs to the peptidase S11 family.</text>
</comment>
<dbReference type="PANTHER" id="PTHR21581">
    <property type="entry name" value="D-ALANYL-D-ALANINE CARBOXYPEPTIDASE"/>
    <property type="match status" value="1"/>
</dbReference>
<evidence type="ECO:0000256" key="4">
    <source>
        <dbReference type="ARBA" id="ARBA00012448"/>
    </source>
</evidence>
<comment type="pathway">
    <text evidence="2">Cell wall biogenesis; peptidoglycan biosynthesis.</text>
</comment>
<dbReference type="Pfam" id="PF00768">
    <property type="entry name" value="Peptidase_S11"/>
    <property type="match status" value="1"/>
</dbReference>
<accession>A0A1Y3PBX1</accession>
<sequence>MKTLTLILQISVCAALLFLFPAQGMAKEPADLAPQAVSAILMEASTGTILFEKNAHKKLPPASITKIMTMLLIMEAVEEGRITLDEQVRVSEHAASMGGSQIFLEPGEQMSVRDLLKGIAVASGNDASVAMAEHIAGTEEAFVEMMNRKAQELGLKDTHFMNASGLPEEGHVSSAYDIAVMSRELLKYDTITQYTSIYQDYLRQDSKNPFWLVNTNKLVRFYEGVDGLKTGYTSEAGFCLSATAKKGKMRLIAVVMGEPDTKSRNREVSRLLDYAFAQYTVHPLYEKGDFIAHVQVNKGAQRQIPLHAPQQIGILMQKGEKIQDYDTEIVLNEPLQAPLKQGDVLGYVRVLKEGQTRLTYELTVPHDIPKANIWQLFKRTSKDLLFPFKSGN</sequence>
<evidence type="ECO:0000256" key="11">
    <source>
        <dbReference type="ARBA" id="ARBA00023316"/>
    </source>
</evidence>
<protein>
    <recommendedName>
        <fullName evidence="4">serine-type D-Ala-D-Ala carboxypeptidase</fullName>
        <ecNumber evidence="4">3.4.16.4</ecNumber>
    </recommendedName>
</protein>
<evidence type="ECO:0000256" key="14">
    <source>
        <dbReference type="PIRSR" id="PIRSR618044-2"/>
    </source>
</evidence>
<dbReference type="InterPro" id="IPR018044">
    <property type="entry name" value="Peptidase_S11"/>
</dbReference>
<evidence type="ECO:0000259" key="17">
    <source>
        <dbReference type="SMART" id="SM00936"/>
    </source>
</evidence>
<dbReference type="InterPro" id="IPR012907">
    <property type="entry name" value="Peptidase_S11_C"/>
</dbReference>
<dbReference type="GO" id="GO:0071555">
    <property type="term" value="P:cell wall organization"/>
    <property type="evidence" value="ECO:0007669"/>
    <property type="project" value="UniProtKB-KW"/>
</dbReference>
<keyword evidence="11" id="KW-0961">Cell wall biogenesis/degradation</keyword>
<dbReference type="GO" id="GO:0009002">
    <property type="term" value="F:serine-type D-Ala-D-Ala carboxypeptidase activity"/>
    <property type="evidence" value="ECO:0007669"/>
    <property type="project" value="UniProtKB-EC"/>
</dbReference>
<name>A0A1Y3PBX1_9BACI</name>
<dbReference type="UniPathway" id="UPA00219"/>
<gene>
    <name evidence="18" type="ORF">BAA01_07910</name>
</gene>
<keyword evidence="7 16" id="KW-0732">Signal</keyword>
<dbReference type="Proteomes" id="UP000196475">
    <property type="component" value="Unassembled WGS sequence"/>
</dbReference>
<dbReference type="Gene3D" id="2.60.410.10">
    <property type="entry name" value="D-Ala-D-Ala carboxypeptidase, C-terminal domain"/>
    <property type="match status" value="1"/>
</dbReference>
<dbReference type="AlphaFoldDB" id="A0A1Y3PBX1"/>
<dbReference type="PANTHER" id="PTHR21581:SF6">
    <property type="entry name" value="TRAFFICKING PROTEIN PARTICLE COMPLEX SUBUNIT 12"/>
    <property type="match status" value="1"/>
</dbReference>
<keyword evidence="5 18" id="KW-0121">Carboxypeptidase</keyword>
<comment type="catalytic activity">
    <reaction evidence="12">
        <text>Preferential cleavage: (Ac)2-L-Lys-D-Ala-|-D-Ala. Also transpeptidation of peptidyl-alanyl moieties that are N-acyl substituents of D-alanine.</text>
        <dbReference type="EC" id="3.4.16.4"/>
    </reaction>
</comment>
<comment type="caution">
    <text evidence="18">The sequence shown here is derived from an EMBL/GenBank/DDBJ whole genome shotgun (WGS) entry which is preliminary data.</text>
</comment>
<feature type="chain" id="PRO_5012666518" description="serine-type D-Ala-D-Ala carboxypeptidase" evidence="16">
    <location>
        <begin position="27"/>
        <end position="392"/>
    </location>
</feature>
<evidence type="ECO:0000256" key="2">
    <source>
        <dbReference type="ARBA" id="ARBA00004752"/>
    </source>
</evidence>
<dbReference type="InterPro" id="IPR001967">
    <property type="entry name" value="Peptidase_S11_N"/>
</dbReference>
<feature type="active site" evidence="13">
    <location>
        <position position="123"/>
    </location>
</feature>
<evidence type="ECO:0000313" key="19">
    <source>
        <dbReference type="Proteomes" id="UP000196475"/>
    </source>
</evidence>
<dbReference type="SMART" id="SM00936">
    <property type="entry name" value="PBP5_C"/>
    <property type="match status" value="1"/>
</dbReference>
<dbReference type="GO" id="GO:0008360">
    <property type="term" value="P:regulation of cell shape"/>
    <property type="evidence" value="ECO:0007669"/>
    <property type="project" value="UniProtKB-KW"/>
</dbReference>
<feature type="domain" description="Peptidase S11 D-Ala-D-Ala carboxypeptidase A C-terminal" evidence="17">
    <location>
        <begin position="279"/>
        <end position="370"/>
    </location>
</feature>
<dbReference type="InterPro" id="IPR037167">
    <property type="entry name" value="Peptidase_S11_C_sf"/>
</dbReference>
<evidence type="ECO:0000256" key="13">
    <source>
        <dbReference type="PIRSR" id="PIRSR618044-1"/>
    </source>
</evidence>
<feature type="signal peptide" evidence="16">
    <location>
        <begin position="1"/>
        <end position="26"/>
    </location>
</feature>
<dbReference type="SUPFAM" id="SSF56601">
    <property type="entry name" value="beta-lactamase/transpeptidase-like"/>
    <property type="match status" value="1"/>
</dbReference>
<evidence type="ECO:0000256" key="5">
    <source>
        <dbReference type="ARBA" id="ARBA00022645"/>
    </source>
</evidence>
<proteinExistence type="inferred from homology"/>
<dbReference type="GO" id="GO:0006508">
    <property type="term" value="P:proteolysis"/>
    <property type="evidence" value="ECO:0007669"/>
    <property type="project" value="UniProtKB-KW"/>
</dbReference>
<keyword evidence="10" id="KW-0573">Peptidoglycan synthesis</keyword>
<evidence type="ECO:0000256" key="10">
    <source>
        <dbReference type="ARBA" id="ARBA00022984"/>
    </source>
</evidence>
<feature type="active site" description="Acyl-ester intermediate" evidence="13">
    <location>
        <position position="63"/>
    </location>
</feature>
<keyword evidence="9" id="KW-0133">Cell shape</keyword>
<evidence type="ECO:0000256" key="9">
    <source>
        <dbReference type="ARBA" id="ARBA00022960"/>
    </source>
</evidence>
<keyword evidence="8" id="KW-0378">Hydrolase</keyword>
<feature type="binding site" evidence="14">
    <location>
        <position position="229"/>
    </location>
    <ligand>
        <name>substrate</name>
    </ligand>
</feature>
<dbReference type="EMBL" id="LZRT01000120">
    <property type="protein sequence ID" value="OUM84851.1"/>
    <property type="molecule type" value="Genomic_DNA"/>
</dbReference>
<evidence type="ECO:0000256" key="15">
    <source>
        <dbReference type="RuleBase" id="RU004016"/>
    </source>
</evidence>
<evidence type="ECO:0000256" key="16">
    <source>
        <dbReference type="SAM" id="SignalP"/>
    </source>
</evidence>
<organism evidence="18 19">
    <name type="scientific">Bacillus thermozeamaize</name>
    <dbReference type="NCBI Taxonomy" id="230954"/>
    <lineage>
        <taxon>Bacteria</taxon>
        <taxon>Bacillati</taxon>
        <taxon>Bacillota</taxon>
        <taxon>Bacilli</taxon>
        <taxon>Bacillales</taxon>
        <taxon>Bacillaceae</taxon>
        <taxon>Bacillus</taxon>
    </lineage>
</organism>
<evidence type="ECO:0000256" key="1">
    <source>
        <dbReference type="ARBA" id="ARBA00003217"/>
    </source>
</evidence>
<keyword evidence="6" id="KW-0645">Protease</keyword>
<dbReference type="SUPFAM" id="SSF69189">
    <property type="entry name" value="Penicillin-binding protein associated domain"/>
    <property type="match status" value="1"/>
</dbReference>
<dbReference type="Pfam" id="PF07943">
    <property type="entry name" value="PBP5_C"/>
    <property type="match status" value="1"/>
</dbReference>
<reference evidence="19" key="1">
    <citation type="submission" date="2016-06" db="EMBL/GenBank/DDBJ databases">
        <authorList>
            <person name="Nascimento L."/>
            <person name="Pereira R.V."/>
            <person name="Martins L.F."/>
            <person name="Quaggio R.B."/>
            <person name="Silva A.M."/>
            <person name="Setubal J.C."/>
        </authorList>
    </citation>
    <scope>NUCLEOTIDE SEQUENCE [LARGE SCALE GENOMIC DNA]</scope>
</reference>
<evidence type="ECO:0000256" key="3">
    <source>
        <dbReference type="ARBA" id="ARBA00007164"/>
    </source>
</evidence>
<dbReference type="Gene3D" id="3.40.710.10">
    <property type="entry name" value="DD-peptidase/beta-lactamase superfamily"/>
    <property type="match status" value="1"/>
</dbReference>
<evidence type="ECO:0000256" key="8">
    <source>
        <dbReference type="ARBA" id="ARBA00022801"/>
    </source>
</evidence>
<dbReference type="EC" id="3.4.16.4" evidence="4"/>
<evidence type="ECO:0000256" key="6">
    <source>
        <dbReference type="ARBA" id="ARBA00022670"/>
    </source>
</evidence>
<evidence type="ECO:0000256" key="12">
    <source>
        <dbReference type="ARBA" id="ARBA00034000"/>
    </source>
</evidence>
<comment type="function">
    <text evidence="1">Removes C-terminal D-alanyl residues from sugar-peptide cell wall precursors.</text>
</comment>
<dbReference type="PRINTS" id="PR00725">
    <property type="entry name" value="DADACBPTASE1"/>
</dbReference>
<dbReference type="InterPro" id="IPR015956">
    <property type="entry name" value="Peniciliin-bd_prot_C_sf"/>
</dbReference>
<dbReference type="GO" id="GO:0009252">
    <property type="term" value="P:peptidoglycan biosynthetic process"/>
    <property type="evidence" value="ECO:0007669"/>
    <property type="project" value="UniProtKB-UniPathway"/>
</dbReference>
<dbReference type="InterPro" id="IPR012338">
    <property type="entry name" value="Beta-lactam/transpept-like"/>
</dbReference>
<feature type="active site" description="Proton acceptor" evidence="13">
    <location>
        <position position="66"/>
    </location>
</feature>
<evidence type="ECO:0000256" key="7">
    <source>
        <dbReference type="ARBA" id="ARBA00022729"/>
    </source>
</evidence>